<dbReference type="GO" id="GO:0030915">
    <property type="term" value="C:Smc5-Smc6 complex"/>
    <property type="evidence" value="ECO:0007669"/>
    <property type="project" value="TreeGrafter"/>
</dbReference>
<sequence length="1092" mass="126669">MSPDASDEVLPPNHQEFPDGSLLRVVFHNFLTYEHTCFVPTASLNMILGHNGSGKSSIICGICLACGGSPKSLGRSEKIIEYIRHGCQEGYVEVTIADEKKGPQTVRLTIRIGKAPEYKLNGAQATQSDVNELRKYYNIQIDNPCAFLAQDKVKSFSEQSSIELLKNTEKAASDDLDKKHRDLVEQRKDTMTIEEMCSTTEKTVKHLEDSRTKILPLVENYRKKLALQTKLRILQKKMACVKYEQADKEYQAELKRADEALVEYRRVENDIRKSEEVMKKLNDRLQKERAQMAELTRAANGNLVEIQDKFNKNLIGNMMEKAKMKLENAERIADEHNQEVEKTRKNIETVTEKLEEANEALVGYDDALVEYRRAEAKLSQLERENRREEDAIHAKSYELRRLEDKSREKDNETSNFMKQRYRVLQEANEDLAKAWTWCRKNRQQLKGEVYTPLIDIVLNTPESAKNLENTIGMRDRQILVCQFKEDELLVNGKHQPWSINTAVVSQNNIHRDEIHATLSSELHQAGFKDLVSNCFDAPDTLKQYLCNVSGLNRIPYGTIDESKLESITERLERLRFSVFLANGMRVRFYNLFILSYFVFFQFQATRSRYNQQKNISTQTSLRDARTWKDPVYRQPLTLKKADNTAAQEYQKLKQEFDNQTEDLREKRRNVQKERDVLKKTQLEWKSKQELQAKYRATLNTEKRRLEIIQKESFDLSKAQEEYANVEQTVMEKARAMLEKNLHNQKEYIEKYRELGRCAVFESICKLKVTKLYAKSNESREELNNLEDARRLAEDEMNAAMNKRKVAQESLKTHCELDHLNEAKMEPADKKLYSKMIELFEESNVPTQVDDLEQAITSEKTRLKVAQDSGEDGSIEHEHKLSEINSELANATSKYEKLIQNRQGVHDKLGTEIKEWKEEVEKMIERINENYIKFFDVLGCRGEVSLETPENPLDIEKYGIMIMVCFRKGENMKRLDNKVQSGGERSVATMLYLLALQQLCPVPFRCIDEINQGMDPTNERKVFDIMVGLWNGTSGSLTKTQYFLLSPKLLHGLDMRDNVNVVMVNSTLNTSHGQLYNSISKIRKTFTHLRIAE</sequence>
<dbReference type="GO" id="GO:0000794">
    <property type="term" value="C:condensed nuclear chromosome"/>
    <property type="evidence" value="ECO:0007669"/>
    <property type="project" value="EnsemblMetazoa"/>
</dbReference>
<dbReference type="HOGENOM" id="CLU_004969_1_0_1"/>
<evidence type="ECO:0000313" key="6">
    <source>
        <dbReference type="EMBL" id="EFO91481.1"/>
    </source>
</evidence>
<feature type="coiled-coil region" evidence="4">
    <location>
        <begin position="708"/>
        <end position="809"/>
    </location>
</feature>
<evidence type="ECO:0000256" key="1">
    <source>
        <dbReference type="ARBA" id="ARBA00010171"/>
    </source>
</evidence>
<dbReference type="InterPro" id="IPR027417">
    <property type="entry name" value="P-loop_NTPase"/>
</dbReference>
<proteinExistence type="inferred from homology"/>
<dbReference type="PANTHER" id="PTHR45916:SF1">
    <property type="entry name" value="STRUCTURAL MAINTENANCE OF CHROMOSOMES PROTEIN 5"/>
    <property type="match status" value="1"/>
</dbReference>
<evidence type="ECO:0000259" key="5">
    <source>
        <dbReference type="Pfam" id="PF02463"/>
    </source>
</evidence>
<organism evidence="7">
    <name type="scientific">Caenorhabditis remanei</name>
    <name type="common">Caenorhabditis vulgaris</name>
    <dbReference type="NCBI Taxonomy" id="31234"/>
    <lineage>
        <taxon>Eukaryota</taxon>
        <taxon>Metazoa</taxon>
        <taxon>Ecdysozoa</taxon>
        <taxon>Nematoda</taxon>
        <taxon>Chromadorea</taxon>
        <taxon>Rhabditida</taxon>
        <taxon>Rhabditina</taxon>
        <taxon>Rhabditomorpha</taxon>
        <taxon>Rhabditoidea</taxon>
        <taxon>Rhabditidae</taxon>
        <taxon>Peloderinae</taxon>
        <taxon>Caenorhabditis</taxon>
    </lineage>
</organism>
<dbReference type="Proteomes" id="UP000008281">
    <property type="component" value="Unassembled WGS sequence"/>
</dbReference>
<dbReference type="GO" id="GO:0000724">
    <property type="term" value="P:double-strand break repair via homologous recombination"/>
    <property type="evidence" value="ECO:0007669"/>
    <property type="project" value="TreeGrafter"/>
</dbReference>
<dbReference type="Pfam" id="PF02463">
    <property type="entry name" value="SMC_N"/>
    <property type="match status" value="1"/>
</dbReference>
<dbReference type="SUPFAM" id="SSF52540">
    <property type="entry name" value="P-loop containing nucleoside triphosphate hydrolases"/>
    <property type="match status" value="2"/>
</dbReference>
<comment type="similarity">
    <text evidence="1">Belongs to the SMC family. SMC5 subfamily.</text>
</comment>
<feature type="coiled-coil region" evidence="4">
    <location>
        <begin position="646"/>
        <end position="683"/>
    </location>
</feature>
<dbReference type="AlphaFoldDB" id="E3M4D2"/>
<dbReference type="STRING" id="31234.E3M4D2"/>
<evidence type="ECO:0000256" key="2">
    <source>
        <dbReference type="ARBA" id="ARBA00018687"/>
    </source>
</evidence>
<keyword evidence="7" id="KW-1185">Reference proteome</keyword>
<name>E3M4D2_CAERE</name>
<protein>
    <recommendedName>
        <fullName evidence="2">Structural maintenance of chromosomes protein 5</fullName>
    </recommendedName>
</protein>
<dbReference type="GO" id="GO:0010705">
    <property type="term" value="P:meiotic DNA double-strand break processing involved in reciprocal meiotic recombination"/>
    <property type="evidence" value="ECO:0007669"/>
    <property type="project" value="EnsemblMetazoa"/>
</dbReference>
<dbReference type="GO" id="GO:0003697">
    <property type="term" value="F:single-stranded DNA binding"/>
    <property type="evidence" value="ECO:0007669"/>
    <property type="project" value="TreeGrafter"/>
</dbReference>
<accession>E3M4D2</accession>
<reference evidence="6" key="1">
    <citation type="submission" date="2007-07" db="EMBL/GenBank/DDBJ databases">
        <title>PCAP assembly of the Caenorhabditis remanei genome.</title>
        <authorList>
            <consortium name="The Caenorhabditis remanei Sequencing Consortium"/>
            <person name="Wilson R.K."/>
        </authorList>
    </citation>
    <scope>NUCLEOTIDE SEQUENCE [LARGE SCALE GENOMIC DNA]</scope>
    <source>
        <strain evidence="6">PB4641</strain>
    </source>
</reference>
<evidence type="ECO:0000256" key="3">
    <source>
        <dbReference type="ARBA" id="ARBA00023054"/>
    </source>
</evidence>
<dbReference type="OMA" id="RFWTSQP"/>
<dbReference type="PANTHER" id="PTHR45916">
    <property type="entry name" value="STRUCTURAL MAINTENANCE OF CHROMOSOMES PROTEIN 5"/>
    <property type="match status" value="1"/>
</dbReference>
<dbReference type="InterPro" id="IPR003395">
    <property type="entry name" value="RecF/RecN/SMC_N"/>
</dbReference>
<dbReference type="EMBL" id="DS268424">
    <property type="protein sequence ID" value="EFO91481.1"/>
    <property type="molecule type" value="Genomic_DNA"/>
</dbReference>
<evidence type="ECO:0000313" key="7">
    <source>
        <dbReference type="Proteomes" id="UP000008281"/>
    </source>
</evidence>
<dbReference type="FunCoup" id="E3M4D2">
    <property type="interactions" value="3122"/>
</dbReference>
<dbReference type="Gene3D" id="3.40.50.300">
    <property type="entry name" value="P-loop containing nucleotide triphosphate hydrolases"/>
    <property type="match status" value="2"/>
</dbReference>
<dbReference type="eggNOG" id="KOG0979">
    <property type="taxonomic scope" value="Eukaryota"/>
</dbReference>
<dbReference type="InParanoid" id="E3M4D2"/>
<evidence type="ECO:0000256" key="4">
    <source>
        <dbReference type="SAM" id="Coils"/>
    </source>
</evidence>
<feature type="domain" description="RecF/RecN/SMC N-terminal" evidence="5">
    <location>
        <begin position="23"/>
        <end position="1024"/>
    </location>
</feature>
<gene>
    <name evidence="6" type="primary">Cre-smc-5</name>
    <name evidence="6" type="ORF">CRE_11734</name>
</gene>
<keyword evidence="3 4" id="KW-0175">Coiled coil</keyword>
<feature type="coiled-coil region" evidence="4">
    <location>
        <begin position="240"/>
        <end position="405"/>
    </location>
</feature>
<feature type="coiled-coil region" evidence="4">
    <location>
        <begin position="848"/>
        <end position="932"/>
    </location>
</feature>
<dbReference type="OrthoDB" id="10254973at2759"/>